<evidence type="ECO:0000259" key="1">
    <source>
        <dbReference type="Pfam" id="PF20247"/>
    </source>
</evidence>
<proteinExistence type="predicted"/>
<name>A0A7W2M8P4_9FLAO</name>
<dbReference type="CDD" id="cd21173">
    <property type="entry name" value="NucC-like"/>
    <property type="match status" value="1"/>
</dbReference>
<keyword evidence="3" id="KW-1185">Reference proteome</keyword>
<protein>
    <recommendedName>
        <fullName evidence="1">DUF6602 domain-containing protein</fullName>
    </recommendedName>
</protein>
<dbReference type="EMBL" id="JACGLT010000024">
    <property type="protein sequence ID" value="MBA6154688.1"/>
    <property type="molecule type" value="Genomic_DNA"/>
</dbReference>
<evidence type="ECO:0000313" key="2">
    <source>
        <dbReference type="EMBL" id="MBA6154688.1"/>
    </source>
</evidence>
<feature type="domain" description="DUF6602" evidence="1">
    <location>
        <begin position="21"/>
        <end position="124"/>
    </location>
</feature>
<gene>
    <name evidence="2" type="ORF">H3Z82_18360</name>
</gene>
<dbReference type="AlphaFoldDB" id="A0A7W2M8P4"/>
<organism evidence="2 3">
    <name type="scientific">Gelidibacter maritimus</name>
    <dbReference type="NCBI Taxonomy" id="2761487"/>
    <lineage>
        <taxon>Bacteria</taxon>
        <taxon>Pseudomonadati</taxon>
        <taxon>Bacteroidota</taxon>
        <taxon>Flavobacteriia</taxon>
        <taxon>Flavobacteriales</taxon>
        <taxon>Flavobacteriaceae</taxon>
        <taxon>Gelidibacter</taxon>
    </lineage>
</organism>
<dbReference type="Pfam" id="PF20247">
    <property type="entry name" value="DUF6602"/>
    <property type="match status" value="1"/>
</dbReference>
<comment type="caution">
    <text evidence="2">The sequence shown here is derived from an EMBL/GenBank/DDBJ whole genome shotgun (WGS) entry which is preliminary data.</text>
</comment>
<accession>A0A7W2M8P4</accession>
<sequence length="271" mass="30571">MIKSHMDAREDALIAISKIPANSGHPLHKGTPREAFIKEFLEQHLPEHIAIGTGEIIDADSKPNVQRNQFDLILYKKNYPKLDFGGGIKAFLVESVIATIEIKSTLTEKDMKQSINAAKNAKSLTKNTSRSFSTGYIPPSILCFVIAYNGPSNMSTVYKWIPKIHNELNIKVDRLPLEEEKRIQTASKTIDAAFVLKKGFVYFDNLPIGFSNQTQRVKNPDLKWILSDTNNGNLLFFFLLLQQSTSNIEGEWLNALPYLRNFKVGKIQFGT</sequence>
<evidence type="ECO:0000313" key="3">
    <source>
        <dbReference type="Proteomes" id="UP000541857"/>
    </source>
</evidence>
<dbReference type="Proteomes" id="UP000541857">
    <property type="component" value="Unassembled WGS sequence"/>
</dbReference>
<reference evidence="2 3" key="1">
    <citation type="submission" date="2020-07" db="EMBL/GenBank/DDBJ databases">
        <title>Bacterium isolated from marine sediment.</title>
        <authorList>
            <person name="Shang D."/>
        </authorList>
    </citation>
    <scope>NUCLEOTIDE SEQUENCE [LARGE SCALE GENOMIC DNA]</scope>
    <source>
        <strain evidence="2 3">F6074</strain>
    </source>
</reference>
<dbReference type="RefSeq" id="WP_182206952.1">
    <property type="nucleotide sequence ID" value="NZ_JACGLT010000024.1"/>
</dbReference>
<dbReference type="InterPro" id="IPR046537">
    <property type="entry name" value="DUF6602"/>
</dbReference>